<protein>
    <submittedName>
        <fullName evidence="1">RNA-dependent RNA polymerase</fullName>
    </submittedName>
</protein>
<gene>
    <name evidence="1" type="ORF">OWV82_014562</name>
</gene>
<keyword evidence="1" id="KW-0548">Nucleotidyltransferase</keyword>
<accession>A0ACC1XNI7</accession>
<keyword evidence="2" id="KW-1185">Reference proteome</keyword>
<keyword evidence="1" id="KW-0696">RNA-directed RNA polymerase</keyword>
<name>A0ACC1XNI7_MELAZ</name>
<dbReference type="EMBL" id="CM051401">
    <property type="protein sequence ID" value="KAJ4712294.1"/>
    <property type="molecule type" value="Genomic_DNA"/>
</dbReference>
<evidence type="ECO:0000313" key="2">
    <source>
        <dbReference type="Proteomes" id="UP001164539"/>
    </source>
</evidence>
<organism evidence="1 2">
    <name type="scientific">Melia azedarach</name>
    <name type="common">Chinaberry tree</name>
    <dbReference type="NCBI Taxonomy" id="155640"/>
    <lineage>
        <taxon>Eukaryota</taxon>
        <taxon>Viridiplantae</taxon>
        <taxon>Streptophyta</taxon>
        <taxon>Embryophyta</taxon>
        <taxon>Tracheophyta</taxon>
        <taxon>Spermatophyta</taxon>
        <taxon>Magnoliopsida</taxon>
        <taxon>eudicotyledons</taxon>
        <taxon>Gunneridae</taxon>
        <taxon>Pentapetalae</taxon>
        <taxon>rosids</taxon>
        <taxon>malvids</taxon>
        <taxon>Sapindales</taxon>
        <taxon>Meliaceae</taxon>
        <taxon>Melia</taxon>
    </lineage>
</organism>
<dbReference type="Proteomes" id="UP001164539">
    <property type="component" value="Chromosome 8"/>
</dbReference>
<comment type="caution">
    <text evidence="1">The sequence shown here is derived from an EMBL/GenBank/DDBJ whole genome shotgun (WGS) entry which is preliminary data.</text>
</comment>
<reference evidence="1 2" key="1">
    <citation type="journal article" date="2023" name="Science">
        <title>Complex scaffold remodeling in plant triterpene biosynthesis.</title>
        <authorList>
            <person name="De La Pena R."/>
            <person name="Hodgson H."/>
            <person name="Liu J.C."/>
            <person name="Stephenson M.J."/>
            <person name="Martin A.C."/>
            <person name="Owen C."/>
            <person name="Harkess A."/>
            <person name="Leebens-Mack J."/>
            <person name="Jimenez L.E."/>
            <person name="Osbourn A."/>
            <person name="Sattely E.S."/>
        </authorList>
    </citation>
    <scope>NUCLEOTIDE SEQUENCE [LARGE SCALE GENOMIC DNA]</scope>
    <source>
        <strain evidence="2">cv. JPN11</strain>
        <tissue evidence="1">Leaf</tissue>
    </source>
</reference>
<evidence type="ECO:0000313" key="1">
    <source>
        <dbReference type="EMBL" id="KAJ4712294.1"/>
    </source>
</evidence>
<proteinExistence type="predicted"/>
<keyword evidence="1" id="KW-0808">Transferase</keyword>
<sequence length="1134" mass="129879">MGMSVERATVWISNIPQTVIAKDLLYYLETQLGRDSVFAVEILSDHKNWKSRGIGRVQFTSLEFKSKAQQLSLTHNLVFKSQNLKISETHADIIPIPINAHHRAENCVLYAGFMRKEDRLCVLETWEGVRGWLMPERRKLEFWVWQKQHEESQNKAQTQECGCCYRVEISFQDVSETVGCCSGDGGKVNRLLFKLKYSPKIYQKVSGPNVGSKFHNDRYHICKDDFDFLWVRTTDFSMMKTIGQSTSFCWEIEEGSFTSDVCTVLPYYKEDKTDLILEDGEEFHSASEIVPLVKCRTGFDLAYEVLFQLNSLVHNQKVSFAAADAELIEVLSGLTVETALMVLQKLHKLKSTCYDPVFFVKNQLHVLGRNCKITPLSADKRLMDHNVMSCYRALVTPSRIYCLGPELETSNFVVKHFATYASDFMRITFVEEDWSKLPPNALSTSIQRGIFAKPYRTKIYHRILSILRDGIVIGDKRYEFLAFSASQLRSNSVWVFASNDKVRAKDIRKWMGCFNKIRSVSKCAARMGQLFSSSMQTFLVPVQEVEMIPDVQVTSDGITYCFSDGIGKISQSFARQVAQKCGLSHTPSAFQIRYGGYKGVIAVDRNSYRKMSLRSSMLKFESKNRMLNVTKWTDSMPCFLNREIISLLSTLGIKDEVFEARQHEQLLLLGKMLTNREAALDVLQSFSSADSRNILVKMLLQGYEPNLESYLSMMLQAHHENQLSDLKSRCRIYIPKGRLLIGCFDETGVLDYGQVYIRVTLTKEELKCKDQSFFHRVDEKTSLVVGKVLVTKNPCLHPGDIRILEAVYEVGLEEKGLVDCIVFPQKGERPHPNECSGGDLDGDIFFISWDKDLIPCETDPPMDYTGRRPRIMDHEVTLEEIQKFFVDYMINDTLGAISTAHLVHADRDPEKARSPKCQYLAALHSMAVDFAKTGAPAEMPLALKPKEFPDFMERVDKPMYTSSGVLGKLYRATLDSIMQIKSNVVWSKKIAEASYDRDLEVDGFGAFLGVAESHKDMYNEEMRTLMNYYGVEAEDEILTGNLRNRESYLQRDNRRYGDMKDRILLSVKNIQKEAKEWFESSCQENEHQRLASAWYHVTYHPSYYEEGLNFLSFPWIVGDILLNIKSVNSRKAGR</sequence>